<accession>A0A4T0UTY5</accession>
<dbReference type="SMART" id="SM00062">
    <property type="entry name" value="PBPb"/>
    <property type="match status" value="1"/>
</dbReference>
<proteinExistence type="inferred from homology"/>
<protein>
    <submittedName>
        <fullName evidence="7">Basic amino acid ABC transporter substrate-binding protein</fullName>
    </submittedName>
</protein>
<comment type="similarity">
    <text evidence="2 4">Belongs to the bacterial solute-binding protein 3 family.</text>
</comment>
<dbReference type="InterPro" id="IPR018313">
    <property type="entry name" value="SBP_3_CS"/>
</dbReference>
<dbReference type="PANTHER" id="PTHR35936">
    <property type="entry name" value="MEMBRANE-BOUND LYTIC MUREIN TRANSGLYCOSYLASE F"/>
    <property type="match status" value="1"/>
</dbReference>
<dbReference type="SUPFAM" id="SSF53850">
    <property type="entry name" value="Periplasmic binding protein-like II"/>
    <property type="match status" value="1"/>
</dbReference>
<reference evidence="7 8" key="1">
    <citation type="submission" date="2019-04" db="EMBL/GenBank/DDBJ databases">
        <title>Crenobacter sp. nov.</title>
        <authorList>
            <person name="Shi S."/>
        </authorList>
    </citation>
    <scope>NUCLEOTIDE SEQUENCE [LARGE SCALE GENOMIC DNA]</scope>
    <source>
        <strain evidence="7 8">GY 70310</strain>
    </source>
</reference>
<evidence type="ECO:0000259" key="6">
    <source>
        <dbReference type="SMART" id="SM00062"/>
    </source>
</evidence>
<dbReference type="PROSITE" id="PS51257">
    <property type="entry name" value="PROKAR_LIPOPROTEIN"/>
    <property type="match status" value="1"/>
</dbReference>
<dbReference type="PROSITE" id="PS01039">
    <property type="entry name" value="SBP_BACTERIAL_3"/>
    <property type="match status" value="1"/>
</dbReference>
<feature type="domain" description="Solute-binding protein family 3/N-terminal" evidence="6">
    <location>
        <begin position="36"/>
        <end position="259"/>
    </location>
</feature>
<comment type="caution">
    <text evidence="7">The sequence shown here is derived from an EMBL/GenBank/DDBJ whole genome shotgun (WGS) entry which is preliminary data.</text>
</comment>
<dbReference type="GO" id="GO:0030313">
    <property type="term" value="C:cell envelope"/>
    <property type="evidence" value="ECO:0007669"/>
    <property type="project" value="UniProtKB-SubCell"/>
</dbReference>
<dbReference type="Proteomes" id="UP000308891">
    <property type="component" value="Unassembled WGS sequence"/>
</dbReference>
<dbReference type="OrthoDB" id="368476at2"/>
<dbReference type="RefSeq" id="WP_136553676.1">
    <property type="nucleotide sequence ID" value="NZ_STGJ01000010.1"/>
</dbReference>
<keyword evidence="8" id="KW-1185">Reference proteome</keyword>
<name>A0A4T0UTY5_9NEIS</name>
<evidence type="ECO:0000313" key="8">
    <source>
        <dbReference type="Proteomes" id="UP000308891"/>
    </source>
</evidence>
<evidence type="ECO:0000256" key="3">
    <source>
        <dbReference type="ARBA" id="ARBA00022729"/>
    </source>
</evidence>
<sequence>MKHWVKATMVALSVVLAACGGKQEAEPAQAAAEPQVYRMGVNAAFAPFESVGADGKLQGFEIELAQAVADAAGIKVQMSNTPWEGIFNGLSNGDSDFLMSAITITEQRKESMDFTEPYFEATQLVVLPKGKQIANAEALKGMKVSVLTGSTGDTIAQKLLGATSTDIKRFESLELALKELENGGVQASIGDNGVVANFIKYNGADKLDIVEGIDFDKEYYGMAVRKGDQALLDKLNAGIRKVKEDGTFKSIHDKYFGQS</sequence>
<dbReference type="EMBL" id="STGJ01000010">
    <property type="protein sequence ID" value="TIC82126.1"/>
    <property type="molecule type" value="Genomic_DNA"/>
</dbReference>
<feature type="signal peptide" evidence="5">
    <location>
        <begin position="1"/>
        <end position="17"/>
    </location>
</feature>
<comment type="subcellular location">
    <subcellularLocation>
        <location evidence="1">Cell envelope</location>
    </subcellularLocation>
</comment>
<dbReference type="CDD" id="cd13624">
    <property type="entry name" value="PBP2_Arg_Lys_His"/>
    <property type="match status" value="1"/>
</dbReference>
<dbReference type="Gene3D" id="3.40.190.10">
    <property type="entry name" value="Periplasmic binding protein-like II"/>
    <property type="match status" value="2"/>
</dbReference>
<dbReference type="PANTHER" id="PTHR35936:SF17">
    <property type="entry name" value="ARGININE-BINDING EXTRACELLULAR PROTEIN ARTP"/>
    <property type="match status" value="1"/>
</dbReference>
<evidence type="ECO:0000313" key="7">
    <source>
        <dbReference type="EMBL" id="TIC82126.1"/>
    </source>
</evidence>
<feature type="chain" id="PRO_5020655513" evidence="5">
    <location>
        <begin position="18"/>
        <end position="259"/>
    </location>
</feature>
<organism evidence="7 8">
    <name type="scientific">Crenobacter intestini</name>
    <dbReference type="NCBI Taxonomy" id="2563443"/>
    <lineage>
        <taxon>Bacteria</taxon>
        <taxon>Pseudomonadati</taxon>
        <taxon>Pseudomonadota</taxon>
        <taxon>Betaproteobacteria</taxon>
        <taxon>Neisseriales</taxon>
        <taxon>Neisseriaceae</taxon>
        <taxon>Crenobacter</taxon>
    </lineage>
</organism>
<evidence type="ECO:0000256" key="4">
    <source>
        <dbReference type="RuleBase" id="RU003744"/>
    </source>
</evidence>
<evidence type="ECO:0000256" key="2">
    <source>
        <dbReference type="ARBA" id="ARBA00010333"/>
    </source>
</evidence>
<evidence type="ECO:0000256" key="5">
    <source>
        <dbReference type="SAM" id="SignalP"/>
    </source>
</evidence>
<dbReference type="Pfam" id="PF00497">
    <property type="entry name" value="SBP_bac_3"/>
    <property type="match status" value="1"/>
</dbReference>
<dbReference type="AlphaFoldDB" id="A0A4T0UTY5"/>
<dbReference type="InterPro" id="IPR001638">
    <property type="entry name" value="Solute-binding_3/MltF_N"/>
</dbReference>
<keyword evidence="3 5" id="KW-0732">Signal</keyword>
<evidence type="ECO:0000256" key="1">
    <source>
        <dbReference type="ARBA" id="ARBA00004196"/>
    </source>
</evidence>
<gene>
    <name evidence="7" type="ORF">E5K04_10245</name>
</gene>